<organism evidence="12 13">
    <name type="scientific">Lysobacter korlensis</name>
    <dbReference type="NCBI Taxonomy" id="553636"/>
    <lineage>
        <taxon>Bacteria</taxon>
        <taxon>Pseudomonadati</taxon>
        <taxon>Pseudomonadota</taxon>
        <taxon>Gammaproteobacteria</taxon>
        <taxon>Lysobacterales</taxon>
        <taxon>Lysobacteraceae</taxon>
        <taxon>Lysobacter</taxon>
    </lineage>
</organism>
<accession>A0ABV6RK00</accession>
<dbReference type="PANTHER" id="PTHR34990:SF1">
    <property type="entry name" value="UDP-2,3-DIACYLGLUCOSAMINE HYDROLASE"/>
    <property type="match status" value="1"/>
</dbReference>
<feature type="binding site" evidence="10">
    <location>
        <position position="160"/>
    </location>
    <ligand>
        <name>substrate</name>
    </ligand>
</feature>
<dbReference type="Gene3D" id="3.60.21.10">
    <property type="match status" value="1"/>
</dbReference>
<feature type="binding site" evidence="10">
    <location>
        <position position="200"/>
    </location>
    <ligand>
        <name>Mn(2+)</name>
        <dbReference type="ChEBI" id="CHEBI:29035"/>
        <label>1</label>
    </ligand>
</feature>
<keyword evidence="7 10" id="KW-0443">Lipid metabolism</keyword>
<feature type="domain" description="Calcineurin-like phosphoesterase" evidence="11">
    <location>
        <begin position="1"/>
        <end position="202"/>
    </location>
</feature>
<dbReference type="CDD" id="cd07398">
    <property type="entry name" value="MPP_YbbF-LpxH"/>
    <property type="match status" value="1"/>
</dbReference>
<evidence type="ECO:0000256" key="9">
    <source>
        <dbReference type="ARBA" id="ARBA00023211"/>
    </source>
</evidence>
<feature type="binding site" evidence="10">
    <location>
        <position position="41"/>
    </location>
    <ligand>
        <name>Mn(2+)</name>
        <dbReference type="ChEBI" id="CHEBI:29035"/>
        <label>2</label>
    </ligand>
</feature>
<feature type="binding site" evidence="10">
    <location>
        <position position="10"/>
    </location>
    <ligand>
        <name>Mn(2+)</name>
        <dbReference type="ChEBI" id="CHEBI:29035"/>
        <label>1</label>
    </ligand>
</feature>
<feature type="binding site" evidence="10">
    <location>
        <position position="79"/>
    </location>
    <ligand>
        <name>Mn(2+)</name>
        <dbReference type="ChEBI" id="CHEBI:29035"/>
        <label>2</label>
    </ligand>
</feature>
<comment type="caution">
    <text evidence="12">The sequence shown here is derived from an EMBL/GenBank/DDBJ whole genome shotgun (WGS) entry which is preliminary data.</text>
</comment>
<feature type="binding site" evidence="10">
    <location>
        <position position="122"/>
    </location>
    <ligand>
        <name>substrate</name>
    </ligand>
</feature>
<dbReference type="RefSeq" id="WP_386665612.1">
    <property type="nucleotide sequence ID" value="NZ_JBHLTG010000001.1"/>
</dbReference>
<keyword evidence="2 10" id="KW-0444">Lipid biosynthesis</keyword>
<dbReference type="SUPFAM" id="SSF56300">
    <property type="entry name" value="Metallo-dependent phosphatases"/>
    <property type="match status" value="1"/>
</dbReference>
<sequence>MTTLFISDLHLDAERPQVTDLFLRFLRDEARSADALYILGDLFEAWVGDDDPSETGARVANGLRALADAGVPVFFMRGNRDFLLGAEFARRARMTLLPDPAVVVVEGRPLLLMHGDTLCTGDSAYQAFRTQTRDPQWQARFLAQPLEARLAFAAQARAASRAHQAGLQDRMGSITDVAPDAVQATLARFGIDTLIHGHTHRPAIHELTVDGRECRRIVLGDWYEQGSVLRIDARGAALAALPIGTSDAG</sequence>
<comment type="subcellular location">
    <subcellularLocation>
        <location evidence="10">Cell inner membrane</location>
        <topology evidence="10">Peripheral membrane protein</topology>
        <orientation evidence="10">Cytoplasmic side</orientation>
    </subcellularLocation>
</comment>
<comment type="function">
    <text evidence="10">Hydrolyzes the pyrophosphate bond of UDP-2,3-diacylglucosamine to yield 2,3-diacylglucosamine 1-phosphate (lipid X) and UMP by catalyzing the attack of water at the alpha-P atom. Involved in the biosynthesis of lipid A, a phosphorylated glycolipid that anchors the lipopolysaccharide to the outer membrane of the cell.</text>
</comment>
<gene>
    <name evidence="10 12" type="primary">lpxH</name>
    <name evidence="12" type="ORF">ACFFGH_05540</name>
</gene>
<dbReference type="NCBIfam" id="NF003743">
    <property type="entry name" value="PRK05340.1"/>
    <property type="match status" value="1"/>
</dbReference>
<comment type="catalytic activity">
    <reaction evidence="10">
        <text>UDP-2-N,3-O-bis[(3R)-3-hydroxytetradecanoyl]-alpha-D-glucosamine + H2O = 2-N,3-O-bis[(3R)-3-hydroxytetradecanoyl]-alpha-D-glucosaminyl 1-phosphate + UMP + 2 H(+)</text>
        <dbReference type="Rhea" id="RHEA:25213"/>
        <dbReference type="ChEBI" id="CHEBI:15377"/>
        <dbReference type="ChEBI" id="CHEBI:15378"/>
        <dbReference type="ChEBI" id="CHEBI:57865"/>
        <dbReference type="ChEBI" id="CHEBI:57957"/>
        <dbReference type="ChEBI" id="CHEBI:78847"/>
        <dbReference type="EC" id="3.6.1.54"/>
    </reaction>
</comment>
<evidence type="ECO:0000256" key="7">
    <source>
        <dbReference type="ARBA" id="ARBA00023098"/>
    </source>
</evidence>
<feature type="binding site" evidence="10">
    <location>
        <position position="198"/>
    </location>
    <ligand>
        <name>Mn(2+)</name>
        <dbReference type="ChEBI" id="CHEBI:29035"/>
        <label>2</label>
    </ligand>
</feature>
<dbReference type="InterPro" id="IPR043461">
    <property type="entry name" value="LpxH-like"/>
</dbReference>
<comment type="cofactor">
    <cofactor evidence="10">
        <name>Mn(2+)</name>
        <dbReference type="ChEBI" id="CHEBI:29035"/>
    </cofactor>
    <text evidence="10">Binds 2 Mn(2+) ions per subunit in a binuclear metal center.</text>
</comment>
<keyword evidence="4 10" id="KW-0441">Lipid A biosynthesis</keyword>
<feature type="binding site" evidence="10">
    <location>
        <position position="41"/>
    </location>
    <ligand>
        <name>Mn(2+)</name>
        <dbReference type="ChEBI" id="CHEBI:29035"/>
        <label>1</label>
    </ligand>
</feature>
<dbReference type="InterPro" id="IPR004843">
    <property type="entry name" value="Calcineurin-like_PHP"/>
</dbReference>
<dbReference type="InterPro" id="IPR029052">
    <property type="entry name" value="Metallo-depent_PP-like"/>
</dbReference>
<comment type="similarity">
    <text evidence="10">Belongs to the LpxH family.</text>
</comment>
<evidence type="ECO:0000256" key="10">
    <source>
        <dbReference type="HAMAP-Rule" id="MF_00575"/>
    </source>
</evidence>
<reference evidence="12 13" key="1">
    <citation type="submission" date="2024-09" db="EMBL/GenBank/DDBJ databases">
        <authorList>
            <person name="Sun Q."/>
            <person name="Mori K."/>
        </authorList>
    </citation>
    <scope>NUCLEOTIDE SEQUENCE [LARGE SCALE GENOMIC DNA]</scope>
    <source>
        <strain evidence="12 13">KCTC 23076</strain>
    </source>
</reference>
<dbReference type="NCBIfam" id="TIGR01854">
    <property type="entry name" value="lipid_A_lpxH"/>
    <property type="match status" value="1"/>
</dbReference>
<dbReference type="Proteomes" id="UP001589896">
    <property type="component" value="Unassembled WGS sequence"/>
</dbReference>
<keyword evidence="3 10" id="KW-0997">Cell inner membrane</keyword>
<dbReference type="HAMAP" id="MF_00575">
    <property type="entry name" value="LpxH"/>
    <property type="match status" value="1"/>
</dbReference>
<dbReference type="PANTHER" id="PTHR34990">
    <property type="entry name" value="UDP-2,3-DIACYLGLUCOSAMINE HYDROLASE-RELATED"/>
    <property type="match status" value="1"/>
</dbReference>
<keyword evidence="8 10" id="KW-0472">Membrane</keyword>
<protein>
    <recommendedName>
        <fullName evidence="10">UDP-2,3-diacylglucosamine hydrolase</fullName>
        <ecNumber evidence="10">3.6.1.54</ecNumber>
    </recommendedName>
    <alternativeName>
        <fullName evidence="10">UDP-2,3-diacylglucosamine diphosphatase</fullName>
    </alternativeName>
</protein>
<keyword evidence="9 10" id="KW-0464">Manganese</keyword>
<dbReference type="InterPro" id="IPR010138">
    <property type="entry name" value="UDP-diacylglucosamine_Hdrlase"/>
</dbReference>
<feature type="binding site" evidence="10">
    <location>
        <begin position="79"/>
        <end position="80"/>
    </location>
    <ligand>
        <name>substrate</name>
    </ligand>
</feature>
<evidence type="ECO:0000256" key="6">
    <source>
        <dbReference type="ARBA" id="ARBA00022801"/>
    </source>
</evidence>
<evidence type="ECO:0000256" key="2">
    <source>
        <dbReference type="ARBA" id="ARBA00022516"/>
    </source>
</evidence>
<evidence type="ECO:0000256" key="1">
    <source>
        <dbReference type="ARBA" id="ARBA00022475"/>
    </source>
</evidence>
<feature type="binding site" evidence="10">
    <location>
        <position position="198"/>
    </location>
    <ligand>
        <name>substrate</name>
    </ligand>
</feature>
<evidence type="ECO:0000256" key="3">
    <source>
        <dbReference type="ARBA" id="ARBA00022519"/>
    </source>
</evidence>
<evidence type="ECO:0000313" key="12">
    <source>
        <dbReference type="EMBL" id="MFC0677314.1"/>
    </source>
</evidence>
<dbReference type="EC" id="3.6.1.54" evidence="10"/>
<feature type="binding site" evidence="10">
    <location>
        <position position="8"/>
    </location>
    <ligand>
        <name>Mn(2+)</name>
        <dbReference type="ChEBI" id="CHEBI:29035"/>
        <label>1</label>
    </ligand>
</feature>
<evidence type="ECO:0000256" key="4">
    <source>
        <dbReference type="ARBA" id="ARBA00022556"/>
    </source>
</evidence>
<keyword evidence="6 10" id="KW-0378">Hydrolase</keyword>
<keyword evidence="5 10" id="KW-0479">Metal-binding</keyword>
<dbReference type="EMBL" id="JBHLTG010000001">
    <property type="protein sequence ID" value="MFC0677314.1"/>
    <property type="molecule type" value="Genomic_DNA"/>
</dbReference>
<evidence type="ECO:0000256" key="5">
    <source>
        <dbReference type="ARBA" id="ARBA00022723"/>
    </source>
</evidence>
<keyword evidence="1 10" id="KW-1003">Cell membrane</keyword>
<feature type="binding site" evidence="10">
    <location>
        <position position="164"/>
    </location>
    <ligand>
        <name>substrate</name>
    </ligand>
</feature>
<comment type="pathway">
    <text evidence="10">Glycolipid biosynthesis; lipid IV(A) biosynthesis; lipid IV(A) from (3R)-3-hydroxytetradecanoyl-[acyl-carrier-protein] and UDP-N-acetyl-alpha-D-glucosamine: step 4/6.</text>
</comment>
<evidence type="ECO:0000256" key="8">
    <source>
        <dbReference type="ARBA" id="ARBA00023136"/>
    </source>
</evidence>
<dbReference type="GO" id="GO:0016787">
    <property type="term" value="F:hydrolase activity"/>
    <property type="evidence" value="ECO:0007669"/>
    <property type="project" value="UniProtKB-KW"/>
</dbReference>
<name>A0ABV6RK00_9GAMM</name>
<dbReference type="Pfam" id="PF00149">
    <property type="entry name" value="Metallophos"/>
    <property type="match status" value="1"/>
</dbReference>
<keyword evidence="13" id="KW-1185">Reference proteome</keyword>
<evidence type="ECO:0000313" key="13">
    <source>
        <dbReference type="Proteomes" id="UP001589896"/>
    </source>
</evidence>
<feature type="binding site" evidence="10">
    <location>
        <position position="114"/>
    </location>
    <ligand>
        <name>Mn(2+)</name>
        <dbReference type="ChEBI" id="CHEBI:29035"/>
        <label>2</label>
    </ligand>
</feature>
<evidence type="ECO:0000259" key="11">
    <source>
        <dbReference type="Pfam" id="PF00149"/>
    </source>
</evidence>
<comment type="caution">
    <text evidence="10">Lacks conserved residue(s) required for the propagation of feature annotation.</text>
</comment>
<proteinExistence type="inferred from homology"/>